<comment type="pathway">
    <text evidence="7 8">Cell wall biogenesis; peptidoglycan biosynthesis.</text>
</comment>
<dbReference type="AlphaFoldDB" id="A0A7W3JSF1"/>
<keyword evidence="4 7" id="KW-0573">Peptidoglycan synthesis</keyword>
<evidence type="ECO:0000259" key="10">
    <source>
        <dbReference type="Pfam" id="PF02875"/>
    </source>
</evidence>
<evidence type="ECO:0000313" key="13">
    <source>
        <dbReference type="Proteomes" id="UP000524237"/>
    </source>
</evidence>
<feature type="binding site" evidence="7">
    <location>
        <begin position="182"/>
        <end position="183"/>
    </location>
    <ligand>
        <name>UDP-N-acetyl-alpha-D-muramoyl-L-alanyl-D-glutamate</name>
        <dbReference type="ChEBI" id="CHEBI:83900"/>
    </ligand>
</feature>
<keyword evidence="7 12" id="KW-0436">Ligase</keyword>
<dbReference type="Gene3D" id="3.40.1190.10">
    <property type="entry name" value="Mur-like, catalytic domain"/>
    <property type="match status" value="1"/>
</dbReference>
<dbReference type="Gene3D" id="3.90.190.20">
    <property type="entry name" value="Mur ligase, C-terminal domain"/>
    <property type="match status" value="1"/>
</dbReference>
<proteinExistence type="inferred from homology"/>
<dbReference type="EMBL" id="JACGWU010000001">
    <property type="protein sequence ID" value="MBA8828355.1"/>
    <property type="molecule type" value="Genomic_DNA"/>
</dbReference>
<gene>
    <name evidence="7" type="primary">murE</name>
    <name evidence="12" type="ORF">FB555_000426</name>
</gene>
<evidence type="ECO:0000256" key="5">
    <source>
        <dbReference type="ARBA" id="ARBA00023306"/>
    </source>
</evidence>
<keyword evidence="5 7" id="KW-0131">Cell cycle</keyword>
<dbReference type="GO" id="GO:0051301">
    <property type="term" value="P:cell division"/>
    <property type="evidence" value="ECO:0007669"/>
    <property type="project" value="UniProtKB-KW"/>
</dbReference>
<dbReference type="HAMAP" id="MF_00208">
    <property type="entry name" value="MurE"/>
    <property type="match status" value="1"/>
</dbReference>
<dbReference type="NCBIfam" id="TIGR01085">
    <property type="entry name" value="murE"/>
    <property type="match status" value="1"/>
</dbReference>
<feature type="binding site" evidence="7">
    <location>
        <position position="217"/>
    </location>
    <ligand>
        <name>UDP-N-acetyl-alpha-D-muramoyl-L-alanyl-D-glutamate</name>
        <dbReference type="ChEBI" id="CHEBI:83900"/>
    </ligand>
</feature>
<keyword evidence="7" id="KW-0460">Magnesium</keyword>
<evidence type="ECO:0000256" key="4">
    <source>
        <dbReference type="ARBA" id="ARBA00022984"/>
    </source>
</evidence>
<feature type="binding site" evidence="7">
    <location>
        <begin position="140"/>
        <end position="146"/>
    </location>
    <ligand>
        <name>ATP</name>
        <dbReference type="ChEBI" id="CHEBI:30616"/>
    </ligand>
</feature>
<dbReference type="Gene3D" id="3.40.1390.10">
    <property type="entry name" value="MurE/MurF, N-terminal domain"/>
    <property type="match status" value="1"/>
</dbReference>
<protein>
    <recommendedName>
        <fullName evidence="7">UDP-N-acetylmuramyl-tripeptide synthetase</fullName>
        <ecNumber evidence="7">6.3.2.-</ecNumber>
    </recommendedName>
    <alternativeName>
        <fullName evidence="7">UDP-MurNAc-tripeptide synthetase</fullName>
    </alternativeName>
</protein>
<dbReference type="PANTHER" id="PTHR23135">
    <property type="entry name" value="MUR LIGASE FAMILY MEMBER"/>
    <property type="match status" value="1"/>
</dbReference>
<dbReference type="EC" id="6.3.2.-" evidence="7"/>
<dbReference type="InterPro" id="IPR005761">
    <property type="entry name" value="UDP-N-AcMur-Glu-dNH2Pim_ligase"/>
</dbReference>
<evidence type="ECO:0000259" key="9">
    <source>
        <dbReference type="Pfam" id="PF01225"/>
    </source>
</evidence>
<comment type="cofactor">
    <cofactor evidence="7">
        <name>Mg(2+)</name>
        <dbReference type="ChEBI" id="CHEBI:18420"/>
    </cofactor>
</comment>
<comment type="caution">
    <text evidence="7">Lacks conserved residue(s) required for the propagation of feature annotation.</text>
</comment>
<dbReference type="Pfam" id="PF02875">
    <property type="entry name" value="Mur_ligase_C"/>
    <property type="match status" value="1"/>
</dbReference>
<comment type="similarity">
    <text evidence="1 7">Belongs to the MurCDEF family. MurE subfamily.</text>
</comment>
<feature type="binding site" evidence="7">
    <location>
        <position position="49"/>
    </location>
    <ligand>
        <name>UDP-N-acetyl-alpha-D-muramoyl-L-alanyl-D-glutamate</name>
        <dbReference type="ChEBI" id="CHEBI:83900"/>
    </ligand>
</feature>
<dbReference type="Pfam" id="PF08245">
    <property type="entry name" value="Mur_ligase_M"/>
    <property type="match status" value="1"/>
</dbReference>
<keyword evidence="13" id="KW-1185">Reference proteome</keyword>
<dbReference type="InterPro" id="IPR004101">
    <property type="entry name" value="Mur_ligase_C"/>
</dbReference>
<feature type="domain" description="Mur ligase central" evidence="11">
    <location>
        <begin position="138"/>
        <end position="339"/>
    </location>
</feature>
<dbReference type="InterPro" id="IPR036615">
    <property type="entry name" value="Mur_ligase_C_dom_sf"/>
</dbReference>
<keyword evidence="6 7" id="KW-0961">Cell wall biogenesis/degradation</keyword>
<comment type="subcellular location">
    <subcellularLocation>
        <location evidence="7 8">Cytoplasm</location>
    </subcellularLocation>
</comment>
<evidence type="ECO:0000259" key="11">
    <source>
        <dbReference type="Pfam" id="PF08245"/>
    </source>
</evidence>
<feature type="modified residue" description="N6-carboxylysine" evidence="7">
    <location>
        <position position="249"/>
    </location>
</feature>
<dbReference type="InterPro" id="IPR035911">
    <property type="entry name" value="MurE/MurF_N"/>
</dbReference>
<evidence type="ECO:0000256" key="1">
    <source>
        <dbReference type="ARBA" id="ARBA00005898"/>
    </source>
</evidence>
<comment type="function">
    <text evidence="7">Catalyzes the addition of an amino acid to the nucleotide precursor UDP-N-acetylmuramoyl-L-alanyl-D-glutamate (UMAG) in the biosynthesis of bacterial cell-wall peptidoglycan.</text>
</comment>
<comment type="PTM">
    <text evidence="7">Carboxylation is probably crucial for Mg(2+) binding and, consequently, for the gamma-phosphate positioning of ATP.</text>
</comment>
<name>A0A7W3JSF1_9MICO</name>
<dbReference type="GO" id="GO:0008360">
    <property type="term" value="P:regulation of cell shape"/>
    <property type="evidence" value="ECO:0007669"/>
    <property type="project" value="UniProtKB-KW"/>
</dbReference>
<evidence type="ECO:0000256" key="6">
    <source>
        <dbReference type="ARBA" id="ARBA00023316"/>
    </source>
</evidence>
<reference evidence="12 13" key="1">
    <citation type="submission" date="2020-07" db="EMBL/GenBank/DDBJ databases">
        <title>Sequencing the genomes of 1000 actinobacteria strains.</title>
        <authorList>
            <person name="Klenk H.-P."/>
        </authorList>
    </citation>
    <scope>NUCLEOTIDE SEQUENCE [LARGE SCALE GENOMIC DNA]</scope>
    <source>
        <strain evidence="12 13">DSM 23737</strain>
    </source>
</reference>
<feature type="domain" description="Mur ligase C-terminal" evidence="10">
    <location>
        <begin position="366"/>
        <end position="494"/>
    </location>
</feature>
<sequence>MAESVLSLRPQHPRSRSLEALRETFSLSSSDAGGGTVSGIEIKGITMATGEVGHGDIFVGLAGKRVHGASYAAAAIDAGAVAIITDDAGVEAIAAPDLETIAERGIPILVTDRVREVLGELAAWVYRTAEEAPLTLGVTGTNGKTSVVYLLSAVLEQLGVKSGLSSTAERRIGATATVSHLTTPEATELHALLARMKEDEVRAVAIEVSAQALTQHRVDGIFFDVVGFANLSHDHLDDYETYDAYFAAKAQLFTHERAARGVVTVDTPWGVKLAAQAKIPVTTLATDPRIAADWRVTITGETPRSTSFTLSSSSGANVSVSVPLLGQFMAANAALAIVMLVEGGFPLADIAAALERDGGITVYIPGRAEIVSGSTGPIFYVDYAHTPDAFASILASLRRVITGKIVMVFGADGDRDKTKREDMGKIAALGADVVVITDFHPRTEDPATIRAQLLTGARSAGAASDLYEVADPTQAVRFALTLVGEGDAVLYAGPGHEDYREVAGQHVAYDARDDVRHALRDAGWVDAKTVND</sequence>
<dbReference type="GO" id="GO:0016881">
    <property type="term" value="F:acid-amino acid ligase activity"/>
    <property type="evidence" value="ECO:0007669"/>
    <property type="project" value="UniProtKB-UniRule"/>
</dbReference>
<evidence type="ECO:0000256" key="8">
    <source>
        <dbReference type="RuleBase" id="RU004135"/>
    </source>
</evidence>
<dbReference type="SUPFAM" id="SSF53244">
    <property type="entry name" value="MurD-like peptide ligases, peptide-binding domain"/>
    <property type="match status" value="1"/>
</dbReference>
<dbReference type="GO" id="GO:0005524">
    <property type="term" value="F:ATP binding"/>
    <property type="evidence" value="ECO:0007669"/>
    <property type="project" value="UniProtKB-UniRule"/>
</dbReference>
<organism evidence="12 13">
    <name type="scientific">Alpinimonas psychrophila</name>
    <dbReference type="NCBI Taxonomy" id="748908"/>
    <lineage>
        <taxon>Bacteria</taxon>
        <taxon>Bacillati</taxon>
        <taxon>Actinomycetota</taxon>
        <taxon>Actinomycetes</taxon>
        <taxon>Micrococcales</taxon>
        <taxon>Microbacteriaceae</taxon>
        <taxon>Alpinimonas</taxon>
    </lineage>
</organism>
<keyword evidence="3 7" id="KW-0133">Cell shape</keyword>
<keyword evidence="2 7" id="KW-0132">Cell division</keyword>
<feature type="binding site" evidence="7">
    <location>
        <position position="209"/>
    </location>
    <ligand>
        <name>UDP-N-acetyl-alpha-D-muramoyl-L-alanyl-D-glutamate</name>
        <dbReference type="ChEBI" id="CHEBI:83900"/>
    </ligand>
</feature>
<dbReference type="RefSeq" id="WP_182483774.1">
    <property type="nucleotide sequence ID" value="NZ_JACGWU010000001.1"/>
</dbReference>
<evidence type="ECO:0000256" key="7">
    <source>
        <dbReference type="HAMAP-Rule" id="MF_00208"/>
    </source>
</evidence>
<feature type="binding site" evidence="7">
    <location>
        <position position="215"/>
    </location>
    <ligand>
        <name>UDP-N-acetyl-alpha-D-muramoyl-L-alanyl-D-glutamate</name>
        <dbReference type="ChEBI" id="CHEBI:83900"/>
    </ligand>
</feature>
<dbReference type="UniPathway" id="UPA00219"/>
<keyword evidence="7" id="KW-0067">ATP-binding</keyword>
<evidence type="ECO:0000313" key="12">
    <source>
        <dbReference type="EMBL" id="MBA8828355.1"/>
    </source>
</evidence>
<dbReference type="SUPFAM" id="SSF53623">
    <property type="entry name" value="MurD-like peptide ligases, catalytic domain"/>
    <property type="match status" value="1"/>
</dbReference>
<dbReference type="InterPro" id="IPR013221">
    <property type="entry name" value="Mur_ligase_cen"/>
</dbReference>
<keyword evidence="7" id="KW-0963">Cytoplasm</keyword>
<dbReference type="GO" id="GO:0071555">
    <property type="term" value="P:cell wall organization"/>
    <property type="evidence" value="ECO:0007669"/>
    <property type="project" value="UniProtKB-KW"/>
</dbReference>
<comment type="caution">
    <text evidence="12">The sequence shown here is derived from an EMBL/GenBank/DDBJ whole genome shotgun (WGS) entry which is preliminary data.</text>
</comment>
<dbReference type="Pfam" id="PF01225">
    <property type="entry name" value="Mur_ligase"/>
    <property type="match status" value="1"/>
</dbReference>
<keyword evidence="7" id="KW-0547">Nucleotide-binding</keyword>
<dbReference type="GO" id="GO:0000287">
    <property type="term" value="F:magnesium ion binding"/>
    <property type="evidence" value="ECO:0007669"/>
    <property type="project" value="UniProtKB-UniRule"/>
</dbReference>
<dbReference type="InterPro" id="IPR000713">
    <property type="entry name" value="Mur_ligase_N"/>
</dbReference>
<dbReference type="InterPro" id="IPR036565">
    <property type="entry name" value="Mur-like_cat_sf"/>
</dbReference>
<dbReference type="GO" id="GO:0005737">
    <property type="term" value="C:cytoplasm"/>
    <property type="evidence" value="ECO:0007669"/>
    <property type="project" value="UniProtKB-SubCell"/>
</dbReference>
<accession>A0A7W3JSF1</accession>
<evidence type="ECO:0000256" key="2">
    <source>
        <dbReference type="ARBA" id="ARBA00022618"/>
    </source>
</evidence>
<dbReference type="Proteomes" id="UP000524237">
    <property type="component" value="Unassembled WGS sequence"/>
</dbReference>
<dbReference type="GO" id="GO:0009252">
    <property type="term" value="P:peptidoglycan biosynthetic process"/>
    <property type="evidence" value="ECO:0007669"/>
    <property type="project" value="UniProtKB-UniRule"/>
</dbReference>
<evidence type="ECO:0000256" key="3">
    <source>
        <dbReference type="ARBA" id="ARBA00022960"/>
    </source>
</evidence>
<dbReference type="PANTHER" id="PTHR23135:SF4">
    <property type="entry name" value="UDP-N-ACETYLMURAMOYL-L-ALANYL-D-GLUTAMATE--2,6-DIAMINOPIMELATE LIGASE MURE HOMOLOG, CHLOROPLASTIC"/>
    <property type="match status" value="1"/>
</dbReference>
<dbReference type="SUPFAM" id="SSF63418">
    <property type="entry name" value="MurE/MurF N-terminal domain"/>
    <property type="match status" value="1"/>
</dbReference>
<feature type="domain" description="Mur ligase N-terminal catalytic" evidence="9">
    <location>
        <begin position="38"/>
        <end position="123"/>
    </location>
</feature>